<dbReference type="Proteomes" id="UP000281028">
    <property type="component" value="Unassembled WGS sequence"/>
</dbReference>
<protein>
    <submittedName>
        <fullName evidence="1">Uncharacterized protein</fullName>
    </submittedName>
</protein>
<comment type="caution">
    <text evidence="1">The sequence shown here is derived from an EMBL/GenBank/DDBJ whole genome shotgun (WGS) entry which is preliminary data.</text>
</comment>
<evidence type="ECO:0000313" key="2">
    <source>
        <dbReference type="Proteomes" id="UP000281028"/>
    </source>
</evidence>
<sequence length="1276" mass="140902">MNTPVIVPMELDVLLANGALTNRDQFRLWRYSYPSMSFLNWAFPEPDGFDGNIDLPGTGAYLHWTLPRSLRVGQAGSTSDFPLIPNRWLIVRIYRDTNGKNVQRSWILEADCPNQVSGDPNACYFIVSDEVKNNWTASSDPNRNSVRPTPFDIPDNSGTNSYYINMGRAFDMPSWQEADPQLMFITSLGPGNTDFSGYIQFNTGVLSFYDNLTDVPDTTALSYMVTGWYANSNNDILVTGSTGFTGEATADEVLAALNWQVAQEQSAGSSNITLYSGRSFNLPWDKNASQPPANDELENIRSTLDVSVCVANTGLEAFSTLVATHLEHMPGYTDPQQTIELLRAFQFDMLPELNNINGTQLVDEKIQQAWFNASFGGNRWQIVPDSQHQQACGDSISAADAAWLQQLNTAQQSLDDALTLLFSLQWDLNAIWWKYHYLHAPLNHEESERIGITADQLAALLDPDNTGSTLGKVLAQLKIVNDLLPQVPQPQPGIANAQQALQAGINAFAQSKHISQGYVLKAVAQPRYWLPDNPSLLISGISPDPLVNPDTALEVRLPSQLIKSFTVANQQITAAALSSMIPALANTQVLPVNVQDIYTEFFLLDPANAAQIATITGLSQSDVYNVMKAHQTTGYNDGILPDADLSEWQQKWQPAFMEWELMHTPVPFAWKTNPEDHQSTPNWIFNGTDYEMITNPQGVTVITSPSDLATPYTLSGRASLSTHTQMTFGARLKAFAQQYGNSNLSDLWKQIDNTDHWRFLSQELTNTNDYLTQRDRRLYRKPAFESFSYQNQQLTYSKIIGYDDDTSLYPFDTPSFAQGLVNSIPAIRKGGPSYYPFHQIRGGEFYLRKLTIYDKFGRRLDLVVPDGVLGAANFPLMVDGAFGVTNQLSAGIKAPFQVPPRILQPARLNMLLADYRNKTNILGIVAGANPVCGWVVANHTDHSLLLFFPDGSNAGEVLVMAGISGTHVQWTPPPHNNVNNLGDVTSRSVQLGSFATALTAKSPAAFQAFLKAIDSTLWTVDPLGKRTNQDLSFFIGRPLALVALTLQLKLHGQPLQSQDWPSPMAAANSNAHVPAIGDCVFDVRFGDQASREDGVIGYFEEENYDLFNCVVQPDDSDNYLQQIGPLNTDNGNYIQLSFGDNNPKYITLLADPRASIHAFTGILPIKEVQLPEEFVDKPLSALDITFRAGPVLSAVQPSDSANGVPAYANALTYLPVSARFGAWTWWESTVANPGTASASFSWQGFTLTKATTTANFDQYQASLHDGYLQFITNQQP</sequence>
<evidence type="ECO:0000313" key="1">
    <source>
        <dbReference type="EMBL" id="NSL86039.1"/>
    </source>
</evidence>
<proteinExistence type="predicted"/>
<name>A0A3S1B4E6_9BACT</name>
<organism evidence="1 2">
    <name type="scientific">Chitinophaga solisilvae</name>
    <dbReference type="NCBI Taxonomy" id="1233460"/>
    <lineage>
        <taxon>Bacteria</taxon>
        <taxon>Pseudomonadati</taxon>
        <taxon>Bacteroidota</taxon>
        <taxon>Chitinophagia</taxon>
        <taxon>Chitinophagales</taxon>
        <taxon>Chitinophagaceae</taxon>
        <taxon>Chitinophaga</taxon>
    </lineage>
</organism>
<gene>
    <name evidence="1" type="ORF">ECE50_004300</name>
</gene>
<dbReference type="EMBL" id="RIAR02000001">
    <property type="protein sequence ID" value="NSL86039.1"/>
    <property type="molecule type" value="Genomic_DNA"/>
</dbReference>
<reference evidence="1" key="1">
    <citation type="submission" date="2020-05" db="EMBL/GenBank/DDBJ databases">
        <title>Chitinophaga laudate sp. nov., isolated from a tropical peat swamp.</title>
        <authorList>
            <person name="Goh C.B.S."/>
            <person name="Lee M.S."/>
            <person name="Parimannan S."/>
            <person name="Pasbakhsh P."/>
            <person name="Yule C.M."/>
            <person name="Rajandas H."/>
            <person name="Loke S."/>
            <person name="Croft L."/>
            <person name="Tan J.B.L."/>
        </authorList>
    </citation>
    <scope>NUCLEOTIDE SEQUENCE</scope>
    <source>
        <strain evidence="1">Mgbs1</strain>
    </source>
</reference>
<keyword evidence="2" id="KW-1185">Reference proteome</keyword>
<accession>A0A3S1B4E6</accession>
<dbReference type="AlphaFoldDB" id="A0A3S1B4E6"/>
<dbReference type="OrthoDB" id="6091628at2"/>